<sequence length="50" mass="5632">FLEGHRGRLSEGLVRHIMRHATQAARTCCRRGVFHGGFHREQGHPAGQVN</sequence>
<comment type="caution">
    <text evidence="1">The sequence shown here is derived from an EMBL/GenBank/DDBJ whole genome shotgun (WGS) entry which is preliminary data.</text>
</comment>
<dbReference type="Proteomes" id="UP001529510">
    <property type="component" value="Unassembled WGS sequence"/>
</dbReference>
<feature type="non-terminal residue" evidence="1">
    <location>
        <position position="1"/>
    </location>
</feature>
<proteinExistence type="predicted"/>
<dbReference type="EMBL" id="JAMKFB020000021">
    <property type="protein sequence ID" value="KAL0162048.1"/>
    <property type="molecule type" value="Genomic_DNA"/>
</dbReference>
<keyword evidence="2" id="KW-1185">Reference proteome</keyword>
<reference evidence="1 2" key="1">
    <citation type="submission" date="2024-05" db="EMBL/GenBank/DDBJ databases">
        <title>Genome sequencing and assembly of Indian major carp, Cirrhinus mrigala (Hamilton, 1822).</title>
        <authorList>
            <person name="Mohindra V."/>
            <person name="Chowdhury L.M."/>
            <person name="Lal K."/>
            <person name="Jena J.K."/>
        </authorList>
    </citation>
    <scope>NUCLEOTIDE SEQUENCE [LARGE SCALE GENOMIC DNA]</scope>
    <source>
        <strain evidence="1">CM1030</strain>
        <tissue evidence="1">Blood</tissue>
    </source>
</reference>
<gene>
    <name evidence="1" type="ORF">M9458_041444</name>
</gene>
<organism evidence="1 2">
    <name type="scientific">Cirrhinus mrigala</name>
    <name type="common">Mrigala</name>
    <dbReference type="NCBI Taxonomy" id="683832"/>
    <lineage>
        <taxon>Eukaryota</taxon>
        <taxon>Metazoa</taxon>
        <taxon>Chordata</taxon>
        <taxon>Craniata</taxon>
        <taxon>Vertebrata</taxon>
        <taxon>Euteleostomi</taxon>
        <taxon>Actinopterygii</taxon>
        <taxon>Neopterygii</taxon>
        <taxon>Teleostei</taxon>
        <taxon>Ostariophysi</taxon>
        <taxon>Cypriniformes</taxon>
        <taxon>Cyprinidae</taxon>
        <taxon>Labeoninae</taxon>
        <taxon>Labeonini</taxon>
        <taxon>Cirrhinus</taxon>
    </lineage>
</organism>
<protein>
    <submittedName>
        <fullName evidence="1">Uncharacterized protein</fullName>
    </submittedName>
</protein>
<name>A0ABD0NNZ0_CIRMR</name>
<evidence type="ECO:0000313" key="2">
    <source>
        <dbReference type="Proteomes" id="UP001529510"/>
    </source>
</evidence>
<evidence type="ECO:0000313" key="1">
    <source>
        <dbReference type="EMBL" id="KAL0162048.1"/>
    </source>
</evidence>
<dbReference type="AlphaFoldDB" id="A0ABD0NNZ0"/>
<accession>A0ABD0NNZ0</accession>